<name>A0A811PZW2_9POAL</name>
<feature type="compositionally biased region" description="Low complexity" evidence="1">
    <location>
        <begin position="132"/>
        <end position="147"/>
    </location>
</feature>
<dbReference type="PANTHER" id="PTHR34196">
    <property type="entry name" value="OS02G0697700 PROTEIN"/>
    <property type="match status" value="1"/>
</dbReference>
<evidence type="ECO:0000313" key="2">
    <source>
        <dbReference type="EMBL" id="CAD6249850.1"/>
    </source>
</evidence>
<dbReference type="OrthoDB" id="1909326at2759"/>
<organism evidence="2 3">
    <name type="scientific">Miscanthus lutarioriparius</name>
    <dbReference type="NCBI Taxonomy" id="422564"/>
    <lineage>
        <taxon>Eukaryota</taxon>
        <taxon>Viridiplantae</taxon>
        <taxon>Streptophyta</taxon>
        <taxon>Embryophyta</taxon>
        <taxon>Tracheophyta</taxon>
        <taxon>Spermatophyta</taxon>
        <taxon>Magnoliopsida</taxon>
        <taxon>Liliopsida</taxon>
        <taxon>Poales</taxon>
        <taxon>Poaceae</taxon>
        <taxon>PACMAD clade</taxon>
        <taxon>Panicoideae</taxon>
        <taxon>Andropogonodae</taxon>
        <taxon>Andropogoneae</taxon>
        <taxon>Saccharinae</taxon>
        <taxon>Miscanthus</taxon>
    </lineage>
</organism>
<reference evidence="2" key="1">
    <citation type="submission" date="2020-10" db="EMBL/GenBank/DDBJ databases">
        <authorList>
            <person name="Han B."/>
            <person name="Lu T."/>
            <person name="Zhao Q."/>
            <person name="Huang X."/>
            <person name="Zhao Y."/>
        </authorList>
    </citation>
    <scope>NUCLEOTIDE SEQUENCE</scope>
</reference>
<dbReference type="EMBL" id="CAJGYO010000008">
    <property type="protein sequence ID" value="CAD6249850.1"/>
    <property type="molecule type" value="Genomic_DNA"/>
</dbReference>
<sequence length="176" mass="18898">MVGIFSRFSAGAHRRSKSVAFTSPTPRRDLLVYNHIRSTVGGCRDVGPNMSTGESDPAAVPAESPHGIEVGVEFKPVEHPVEPLNLDEPVKCPLPEPSILHDGRIWKEKMSSVGTRVRTDLPVVKEGSQLESDSSSARSRSAVPRRAILPSVSAPEHNILALLDECDVSGSRGSAE</sequence>
<keyword evidence="3" id="KW-1185">Reference proteome</keyword>
<evidence type="ECO:0000256" key="1">
    <source>
        <dbReference type="SAM" id="MobiDB-lite"/>
    </source>
</evidence>
<dbReference type="AlphaFoldDB" id="A0A811PZW2"/>
<feature type="region of interest" description="Disordered" evidence="1">
    <location>
        <begin position="126"/>
        <end position="149"/>
    </location>
</feature>
<gene>
    <name evidence="2" type="ORF">NCGR_LOCUS33652</name>
</gene>
<evidence type="ECO:0000313" key="3">
    <source>
        <dbReference type="Proteomes" id="UP000604825"/>
    </source>
</evidence>
<dbReference type="Proteomes" id="UP000604825">
    <property type="component" value="Unassembled WGS sequence"/>
</dbReference>
<proteinExistence type="predicted"/>
<comment type="caution">
    <text evidence="2">The sequence shown here is derived from an EMBL/GenBank/DDBJ whole genome shotgun (WGS) entry which is preliminary data.</text>
</comment>
<protein>
    <submittedName>
        <fullName evidence="2">Uncharacterized protein</fullName>
    </submittedName>
</protein>
<dbReference type="PANTHER" id="PTHR34196:SF2">
    <property type="entry name" value="OS02G0697700 PROTEIN"/>
    <property type="match status" value="1"/>
</dbReference>
<accession>A0A811PZW2</accession>